<dbReference type="AlphaFoldDB" id="G7H5L1"/>
<comment type="caution">
    <text evidence="1">The sequence shown here is derived from an EMBL/GenBank/DDBJ whole genome shotgun (WGS) entry which is preliminary data.</text>
</comment>
<protein>
    <recommendedName>
        <fullName evidence="3">Serine/threonine protein kinase</fullName>
    </recommendedName>
</protein>
<evidence type="ECO:0000313" key="2">
    <source>
        <dbReference type="Proteomes" id="UP000035088"/>
    </source>
</evidence>
<sequence>MTTAGAWAAALVARACAADDFLDTLRGLDTSADLIAGSDDGGPATWLELLRSAEHLSLRLPVPGDPAGLPPQASGAAAIAGEALVVDAGHGAAWAVIPARDPDRAVEWHLYRLPGPATAPGSPGLGDARMALREAMTQTVTALSALPGQSSGEAATLRADLAAHVENFTPLFPPGADARAADVAAQAAQVLATLALASQRRASFGVSGSHADRSDARLREVASAARTAMAGAVNKIIEEFRRA</sequence>
<evidence type="ECO:0000313" key="1">
    <source>
        <dbReference type="EMBL" id="GAB11136.1"/>
    </source>
</evidence>
<dbReference type="EMBL" id="BAEE01000064">
    <property type="protein sequence ID" value="GAB11136.1"/>
    <property type="molecule type" value="Genomic_DNA"/>
</dbReference>
<proteinExistence type="predicted"/>
<dbReference type="STRING" id="1073574.GOARA_064_01380"/>
<dbReference type="Proteomes" id="UP000035088">
    <property type="component" value="Unassembled WGS sequence"/>
</dbReference>
<gene>
    <name evidence="1" type="ORF">GOARA_064_01380</name>
</gene>
<keyword evidence="2" id="KW-1185">Reference proteome</keyword>
<organism evidence="1 2">
    <name type="scientific">Gordonia araii NBRC 100433</name>
    <dbReference type="NCBI Taxonomy" id="1073574"/>
    <lineage>
        <taxon>Bacteria</taxon>
        <taxon>Bacillati</taxon>
        <taxon>Actinomycetota</taxon>
        <taxon>Actinomycetes</taxon>
        <taxon>Mycobacteriales</taxon>
        <taxon>Gordoniaceae</taxon>
        <taxon>Gordonia</taxon>
    </lineage>
</organism>
<evidence type="ECO:0008006" key="3">
    <source>
        <dbReference type="Google" id="ProtNLM"/>
    </source>
</evidence>
<reference evidence="1 2" key="1">
    <citation type="submission" date="2011-11" db="EMBL/GenBank/DDBJ databases">
        <title>Whole genome shotgun sequence of Gordonia araii NBRC 100433.</title>
        <authorList>
            <person name="Yoshida Y."/>
            <person name="Hosoyama A."/>
            <person name="Tsuchikane K."/>
            <person name="Katsumata H."/>
            <person name="Yamazaki S."/>
            <person name="Fujita N."/>
        </authorList>
    </citation>
    <scope>NUCLEOTIDE SEQUENCE [LARGE SCALE GENOMIC DNA]</scope>
    <source>
        <strain evidence="1 2">NBRC 100433</strain>
    </source>
</reference>
<name>G7H5L1_9ACTN</name>
<accession>G7H5L1</accession>